<accession>A0AAD8SRN4</accession>
<keyword evidence="1" id="KW-0863">Zinc-finger</keyword>
<dbReference type="Gene3D" id="4.10.60.10">
    <property type="entry name" value="Zinc finger, CCHC-type"/>
    <property type="match status" value="1"/>
</dbReference>
<sequence>MAATAASPASPPPAAVLGAAPARRSSRLPPAGRFRKENSGLVVSGAAVSRLCSGAPLLPSVPAAATAPSASVLAAAPASSPPGKPLPLPHGAPSGSSAAAVDDEQEEAMVPQTLLSSSTPSGLLVCQVGGGHVQAAPVALNAPSTSSPAAPVASWFGASDAADVEEDEEELAPQTPRSATVDGEAAAGALPVAAASWPAPWVSASDNDDEDDEEELVPRTPPAPKFFNDDVVVDKVDGREVECVASALDGWQEVMPRRGPRRPALPSPSVARRHVPAWLKGRCCRCLAPGHRAAVCCDPLRCSRCFENGHRARDCRNAWRPLSLLAYLVASSPSQAKAPHRAQVEVSLPSDVPHHRSWASVVSAPVSSLASTDMQSAMEKPAEFFQEAVRPLQEAIVSLHGWMLAIGGFLERAEAVLGRLSQTPVDPLVPPNVGKVGTSGEGLHGCFSPRATVCSAIKAPVMQIMPELLELCGGVVTPPPVEEVRPGSHELSDPASPPCQAPEKCAAVDVAVSPSPESCRQVVLIGDGVAKSGLLPTVDGAVVAREVCDFLATLAVAYPRSAVG</sequence>
<feature type="compositionally biased region" description="Low complexity" evidence="2">
    <location>
        <begin position="69"/>
        <end position="78"/>
    </location>
</feature>
<keyword evidence="5" id="KW-1185">Reference proteome</keyword>
<feature type="region of interest" description="Disordered" evidence="2">
    <location>
        <begin position="1"/>
        <end position="36"/>
    </location>
</feature>
<dbReference type="Proteomes" id="UP001231189">
    <property type="component" value="Unassembled WGS sequence"/>
</dbReference>
<dbReference type="InterPro" id="IPR001878">
    <property type="entry name" value="Znf_CCHC"/>
</dbReference>
<dbReference type="GO" id="GO:0008270">
    <property type="term" value="F:zinc ion binding"/>
    <property type="evidence" value="ECO:0007669"/>
    <property type="project" value="UniProtKB-KW"/>
</dbReference>
<protein>
    <recommendedName>
        <fullName evidence="3">CCHC-type domain-containing protein</fullName>
    </recommendedName>
</protein>
<evidence type="ECO:0000313" key="4">
    <source>
        <dbReference type="EMBL" id="KAK1662178.1"/>
    </source>
</evidence>
<dbReference type="EMBL" id="JAUUTY010000003">
    <property type="protein sequence ID" value="KAK1662178.1"/>
    <property type="molecule type" value="Genomic_DNA"/>
</dbReference>
<organism evidence="4 5">
    <name type="scientific">Lolium multiflorum</name>
    <name type="common">Italian ryegrass</name>
    <name type="synonym">Lolium perenne subsp. multiflorum</name>
    <dbReference type="NCBI Taxonomy" id="4521"/>
    <lineage>
        <taxon>Eukaryota</taxon>
        <taxon>Viridiplantae</taxon>
        <taxon>Streptophyta</taxon>
        <taxon>Embryophyta</taxon>
        <taxon>Tracheophyta</taxon>
        <taxon>Spermatophyta</taxon>
        <taxon>Magnoliopsida</taxon>
        <taxon>Liliopsida</taxon>
        <taxon>Poales</taxon>
        <taxon>Poaceae</taxon>
        <taxon>BOP clade</taxon>
        <taxon>Pooideae</taxon>
        <taxon>Poodae</taxon>
        <taxon>Poeae</taxon>
        <taxon>Poeae Chloroplast Group 2 (Poeae type)</taxon>
        <taxon>Loliodinae</taxon>
        <taxon>Loliinae</taxon>
        <taxon>Lolium</taxon>
    </lineage>
</organism>
<dbReference type="SMART" id="SM00343">
    <property type="entry name" value="ZnF_C2HC"/>
    <property type="match status" value="2"/>
</dbReference>
<dbReference type="AlphaFoldDB" id="A0AAD8SRN4"/>
<feature type="region of interest" description="Disordered" evidence="2">
    <location>
        <begin position="203"/>
        <end position="223"/>
    </location>
</feature>
<evidence type="ECO:0000256" key="2">
    <source>
        <dbReference type="SAM" id="MobiDB-lite"/>
    </source>
</evidence>
<name>A0AAD8SRN4_LOLMU</name>
<feature type="region of interest" description="Disordered" evidence="2">
    <location>
        <begin position="69"/>
        <end position="111"/>
    </location>
</feature>
<feature type="compositionally biased region" description="Pro residues" evidence="2">
    <location>
        <begin position="79"/>
        <end position="90"/>
    </location>
</feature>
<feature type="compositionally biased region" description="Low complexity" evidence="2">
    <location>
        <begin position="91"/>
        <end position="100"/>
    </location>
</feature>
<reference evidence="4" key="1">
    <citation type="submission" date="2023-07" db="EMBL/GenBank/DDBJ databases">
        <title>A chromosome-level genome assembly of Lolium multiflorum.</title>
        <authorList>
            <person name="Chen Y."/>
            <person name="Copetti D."/>
            <person name="Kolliker R."/>
            <person name="Studer B."/>
        </authorList>
    </citation>
    <scope>NUCLEOTIDE SEQUENCE</scope>
    <source>
        <strain evidence="4">02402/16</strain>
        <tissue evidence="4">Leaf</tissue>
    </source>
</reference>
<evidence type="ECO:0000256" key="1">
    <source>
        <dbReference type="PROSITE-ProRule" id="PRU00047"/>
    </source>
</evidence>
<dbReference type="GO" id="GO:0003676">
    <property type="term" value="F:nucleic acid binding"/>
    <property type="evidence" value="ECO:0007669"/>
    <property type="project" value="InterPro"/>
</dbReference>
<feature type="domain" description="CCHC-type" evidence="3">
    <location>
        <begin position="301"/>
        <end position="317"/>
    </location>
</feature>
<comment type="caution">
    <text evidence="4">The sequence shown here is derived from an EMBL/GenBank/DDBJ whole genome shotgun (WGS) entry which is preliminary data.</text>
</comment>
<keyword evidence="1" id="KW-0862">Zinc</keyword>
<feature type="compositionally biased region" description="Acidic residues" evidence="2">
    <location>
        <begin position="206"/>
        <end position="215"/>
    </location>
</feature>
<proteinExistence type="predicted"/>
<gene>
    <name evidence="4" type="ORF">QYE76_050337</name>
</gene>
<evidence type="ECO:0000313" key="5">
    <source>
        <dbReference type="Proteomes" id="UP001231189"/>
    </source>
</evidence>
<dbReference type="PROSITE" id="PS50158">
    <property type="entry name" value="ZF_CCHC"/>
    <property type="match status" value="1"/>
</dbReference>
<evidence type="ECO:0000259" key="3">
    <source>
        <dbReference type="PROSITE" id="PS50158"/>
    </source>
</evidence>
<keyword evidence="1" id="KW-0479">Metal-binding</keyword>